<comment type="caution">
    <text evidence="3">The sequence shown here is derived from an EMBL/GenBank/DDBJ whole genome shotgun (WGS) entry which is preliminary data.</text>
</comment>
<evidence type="ECO:0000313" key="4">
    <source>
        <dbReference type="Proteomes" id="UP000095392"/>
    </source>
</evidence>
<evidence type="ECO:0000313" key="3">
    <source>
        <dbReference type="EMBL" id="OES30349.1"/>
    </source>
</evidence>
<proteinExistence type="predicted"/>
<feature type="domain" description="DUF218" evidence="2">
    <location>
        <begin position="107"/>
        <end position="241"/>
    </location>
</feature>
<dbReference type="InterPro" id="IPR003848">
    <property type="entry name" value="DUF218"/>
</dbReference>
<keyword evidence="1" id="KW-0472">Membrane</keyword>
<name>A0AB36FSN6_ALTMA</name>
<accession>A0AB36FSN6</accession>
<evidence type="ECO:0000256" key="1">
    <source>
        <dbReference type="SAM" id="Phobius"/>
    </source>
</evidence>
<feature type="transmembrane region" description="Helical" evidence="1">
    <location>
        <begin position="40"/>
        <end position="64"/>
    </location>
</feature>
<sequence length="250" mass="28519">MDFLKQIILLLISPLTISVLLILMSYAFKRANYLNTGKKILLMGVLMLMVCSQPWVANVLLYPLEYNSKRYHSSDLTRSDAIFVPACYYQTQYDLPEVSRWHECSIQRLIQAKIFSDELKIPIIVTGGSFLADKDVKYSEKAKQFLETLGVTPDKVISIPEGIDSLSEVEALKTRFGHMTLVTVTSATHQYRLAQILKNADINSEIFQVDFQSSGELNPFLSLPSILALERTRRAIYEYLAIVKYHVLEK</sequence>
<dbReference type="EMBL" id="MIPY01000020">
    <property type="protein sequence ID" value="OES30349.1"/>
    <property type="molecule type" value="Genomic_DNA"/>
</dbReference>
<dbReference type="Proteomes" id="UP000095392">
    <property type="component" value="Unassembled WGS sequence"/>
</dbReference>
<keyword evidence="1" id="KW-1133">Transmembrane helix</keyword>
<keyword evidence="4" id="KW-1185">Reference proteome</keyword>
<evidence type="ECO:0000259" key="2">
    <source>
        <dbReference type="Pfam" id="PF02698"/>
    </source>
</evidence>
<gene>
    <name evidence="3" type="ORF">BFV95_2856</name>
</gene>
<dbReference type="Pfam" id="PF02698">
    <property type="entry name" value="DUF218"/>
    <property type="match status" value="1"/>
</dbReference>
<dbReference type="RefSeq" id="WP_240491595.1">
    <property type="nucleotide sequence ID" value="NZ_MIPW01000017.1"/>
</dbReference>
<reference evidence="3 4" key="1">
    <citation type="submission" date="2016-09" db="EMBL/GenBank/DDBJ databases">
        <title>Draft Genome Sequence of four Alteromonas macleodii strains isolated from copper coupons and grown long-term at elevated copper levels.</title>
        <authorList>
            <person name="Cusick K."/>
            <person name="Dale J."/>
            <person name="Little B."/>
            <person name="Biffinger J."/>
        </authorList>
    </citation>
    <scope>NUCLEOTIDE SEQUENCE [LARGE SCALE GENOMIC DNA]</scope>
    <source>
        <strain evidence="3 4">KCP01</strain>
    </source>
</reference>
<keyword evidence="1" id="KW-0812">Transmembrane</keyword>
<protein>
    <recommendedName>
        <fullName evidence="2">DUF218 domain-containing protein</fullName>
    </recommendedName>
</protein>
<organism evidence="3 4">
    <name type="scientific">Alteromonas macleodii</name>
    <name type="common">Pseudoalteromonas macleodii</name>
    <dbReference type="NCBI Taxonomy" id="28108"/>
    <lineage>
        <taxon>Bacteria</taxon>
        <taxon>Pseudomonadati</taxon>
        <taxon>Pseudomonadota</taxon>
        <taxon>Gammaproteobacteria</taxon>
        <taxon>Alteromonadales</taxon>
        <taxon>Alteromonadaceae</taxon>
        <taxon>Alteromonas/Salinimonas group</taxon>
        <taxon>Alteromonas</taxon>
    </lineage>
</organism>
<feature type="transmembrane region" description="Helical" evidence="1">
    <location>
        <begin position="6"/>
        <end position="28"/>
    </location>
</feature>
<dbReference type="AlphaFoldDB" id="A0AB36FSN6"/>